<evidence type="ECO:0000313" key="1">
    <source>
        <dbReference type="EMBL" id="OHA43585.1"/>
    </source>
</evidence>
<reference evidence="1 2" key="1">
    <citation type="journal article" date="2016" name="Nat. Commun.">
        <title>Thousands of microbial genomes shed light on interconnected biogeochemical processes in an aquifer system.</title>
        <authorList>
            <person name="Anantharaman K."/>
            <person name="Brown C.T."/>
            <person name="Hug L.A."/>
            <person name="Sharon I."/>
            <person name="Castelle C.J."/>
            <person name="Probst A.J."/>
            <person name="Thomas B.C."/>
            <person name="Singh A."/>
            <person name="Wilkins M.J."/>
            <person name="Karaoz U."/>
            <person name="Brodie E.L."/>
            <person name="Williams K.H."/>
            <person name="Hubbard S.S."/>
            <person name="Banfield J.F."/>
        </authorList>
    </citation>
    <scope>NUCLEOTIDE SEQUENCE [LARGE SCALE GENOMIC DNA]</scope>
</reference>
<evidence type="ECO:0000313" key="2">
    <source>
        <dbReference type="Proteomes" id="UP000176355"/>
    </source>
</evidence>
<dbReference type="EMBL" id="MHSL01000022">
    <property type="protein sequence ID" value="OHA43585.1"/>
    <property type="molecule type" value="Genomic_DNA"/>
</dbReference>
<dbReference type="AlphaFoldDB" id="A0A1G2P5F4"/>
<dbReference type="STRING" id="1802333.A3G03_02820"/>
<protein>
    <recommendedName>
        <fullName evidence="3">SHS2 domain-containing protein</fullName>
    </recommendedName>
</protein>
<comment type="caution">
    <text evidence="1">The sequence shown here is derived from an EMBL/GenBank/DDBJ whole genome shotgun (WGS) entry which is preliminary data.</text>
</comment>
<sequence>MAFLSFLNRKTEQSYLLFDIGSGSVGGGVVTFSGGKPKIVYTNREQFLFERAISQKKLLANMLRALEKSASDIQKNGMSHLTFTMFGDRRIKNIFCVLSAPWCLSRTRVLKIKKDEPLFITPNLLEQIAENEEMELGKDASTIGDGLYEDKAKFSAVEKKLIKVRLNGYESRLPIYKKVSNLELSLFISVTTEQIKDAVERTIAKVFGHHRHIGFNSFALTSFVVLRDSFPNKQDFIFMDISGEATELTFVRHQVILEMASFPFGRNTLIRRLAQILKIEPALAESSLALRLSGKTEEALKIAGDEWLKFLDVAIADFAKEDFVPTNVFLTTDQDVRKYFEKLIGQQAIGQFSLEGEKLSAISLDEKVLKNYCRVSGQIEVDQFILIETLFLRRVTQNTRL</sequence>
<evidence type="ECO:0008006" key="3">
    <source>
        <dbReference type="Google" id="ProtNLM"/>
    </source>
</evidence>
<accession>A0A1G2P5F4</accession>
<name>A0A1G2P5F4_9BACT</name>
<proteinExistence type="predicted"/>
<dbReference type="Proteomes" id="UP000176355">
    <property type="component" value="Unassembled WGS sequence"/>
</dbReference>
<gene>
    <name evidence="1" type="ORF">A3G03_02820</name>
</gene>
<organism evidence="1 2">
    <name type="scientific">Candidatus Taylorbacteria bacterium RIFCSPLOWO2_12_FULL_44_15c</name>
    <dbReference type="NCBI Taxonomy" id="1802333"/>
    <lineage>
        <taxon>Bacteria</taxon>
        <taxon>Candidatus Tayloriibacteriota</taxon>
    </lineage>
</organism>